<reference evidence="11" key="3">
    <citation type="submission" date="2023-04" db="EMBL/GenBank/DDBJ databases">
        <title>WGS assembly of Eucalyptus grandis.</title>
        <authorList>
            <person name="Myburg A."/>
            <person name="Grattapaglia D."/>
            <person name="Tuskan G."/>
            <person name="Hellsten U."/>
            <person name="Hayes R."/>
            <person name="Grimwood J."/>
            <person name="Jenkins J."/>
            <person name="Lindquist E."/>
            <person name="Tice H."/>
            <person name="Bauer D."/>
            <person name="Goodstein D."/>
            <person name="Dubchak I."/>
            <person name="Poliakov A."/>
            <person name="Mizrachi E."/>
            <person name="Kullan A."/>
            <person name="Hussey S."/>
            <person name="Pinard D."/>
            <person name="Van D."/>
            <person name="Singh P."/>
            <person name="Van J."/>
            <person name="Silva-Junior O."/>
            <person name="Togawa R."/>
            <person name="Pappas M."/>
            <person name="Faria D."/>
            <person name="Sansaloni C."/>
            <person name="Petroli C."/>
            <person name="Yang X."/>
            <person name="Ranjan P."/>
            <person name="Tschaplinski T."/>
            <person name="Ye C."/>
            <person name="Li T."/>
            <person name="Sterck L."/>
            <person name="Vanneste K."/>
            <person name="Murat F."/>
            <person name="Soler M."/>
            <person name="Clemente H."/>
            <person name="Saidi N."/>
            <person name="Cassan-Wang H."/>
            <person name="Dunand C."/>
            <person name="Hefer C."/>
            <person name="Bornberg-Bauer E."/>
            <person name="Kersting A."/>
            <person name="Vining K."/>
            <person name="Amarasinghe V."/>
            <person name="Ranik M."/>
            <person name="Naithani S."/>
            <person name="Elser J."/>
            <person name="Boyd A."/>
            <person name="Liston A."/>
            <person name="Spatafora J."/>
            <person name="Dharmwardhana P."/>
            <person name="Raja R."/>
            <person name="Sullivan C."/>
            <person name="Romanel E."/>
            <person name="Alves-Ferreira M."/>
            <person name="Kulheim C."/>
            <person name="Foley W."/>
            <person name="Carocha V."/>
            <person name="Paiva J."/>
            <person name="Kudrna D."/>
            <person name="Brommonschenkel S."/>
            <person name="Pasquali G."/>
            <person name="Byrne M."/>
            <person name="Rigault P."/>
            <person name="Tibbits J."/>
            <person name="Spokevicius A."/>
            <person name="Jones R."/>
            <person name="Steane D."/>
            <person name="Vaillancourt R."/>
            <person name="Potts B."/>
            <person name="Joubert F."/>
            <person name="Barry K."/>
            <person name="Pappas G."/>
            <person name="Strauss S."/>
            <person name="Jaiswal P."/>
            <person name="Grima-Pettenati J."/>
            <person name="Salse J."/>
            <person name="Van D."/>
            <person name="Rokhsar D."/>
            <person name="Schmutz J."/>
        </authorList>
    </citation>
    <scope>NUCLEOTIDE SEQUENCE</scope>
    <source>
        <tissue evidence="11">Leaf extractions</tissue>
    </source>
</reference>
<dbReference type="GO" id="GO:0016020">
    <property type="term" value="C:membrane"/>
    <property type="evidence" value="ECO:0007669"/>
    <property type="project" value="UniProtKB-SubCell"/>
</dbReference>
<feature type="repeat" description="ANK" evidence="7">
    <location>
        <begin position="123"/>
        <end position="155"/>
    </location>
</feature>
<dbReference type="Pfam" id="PF13962">
    <property type="entry name" value="PGG"/>
    <property type="match status" value="1"/>
</dbReference>
<dbReference type="SUPFAM" id="SSF48403">
    <property type="entry name" value="Ankyrin repeat"/>
    <property type="match status" value="1"/>
</dbReference>
<dbReference type="EMBL" id="MU848270">
    <property type="protein sequence ID" value="KAK2633163.1"/>
    <property type="molecule type" value="Genomic_DNA"/>
</dbReference>
<dbReference type="InterPro" id="IPR026961">
    <property type="entry name" value="PGG_dom"/>
</dbReference>
<dbReference type="PANTHER" id="PTHR24186:SF37">
    <property type="entry name" value="PGG DOMAIN-CONTAINING PROTEIN"/>
    <property type="match status" value="1"/>
</dbReference>
<dbReference type="AlphaFoldDB" id="A0A058ZXH3"/>
<feature type="transmembrane region" description="Helical" evidence="9">
    <location>
        <begin position="450"/>
        <end position="471"/>
    </location>
</feature>
<evidence type="ECO:0000313" key="11">
    <source>
        <dbReference type="EMBL" id="KAK2633163.1"/>
    </source>
</evidence>
<keyword evidence="4 9" id="KW-1133">Transmembrane helix</keyword>
<evidence type="ECO:0000256" key="6">
    <source>
        <dbReference type="ARBA" id="ARBA00023136"/>
    </source>
</evidence>
<feature type="repeat" description="ANK" evidence="7">
    <location>
        <begin position="191"/>
        <end position="213"/>
    </location>
</feature>
<gene>
    <name evidence="12" type="ORF">EUGRSUZ_L00455</name>
</gene>
<dbReference type="Proteomes" id="UP000030711">
    <property type="component" value="Unassembled WGS sequence"/>
</dbReference>
<dbReference type="STRING" id="71139.A0A058ZXH3"/>
<dbReference type="InParanoid" id="A0A058ZXH3"/>
<dbReference type="PROSITE" id="PS50297">
    <property type="entry name" value="ANK_REP_REGION"/>
    <property type="match status" value="4"/>
</dbReference>
<dbReference type="InterPro" id="IPR002110">
    <property type="entry name" value="Ankyrin_rpt"/>
</dbReference>
<feature type="domain" description="PGG" evidence="10">
    <location>
        <begin position="388"/>
        <end position="502"/>
    </location>
</feature>
<evidence type="ECO:0000256" key="2">
    <source>
        <dbReference type="ARBA" id="ARBA00022692"/>
    </source>
</evidence>
<dbReference type="EMBL" id="KK198780">
    <property type="protein sequence ID" value="KCW45755.1"/>
    <property type="molecule type" value="Genomic_DNA"/>
</dbReference>
<evidence type="ECO:0000313" key="12">
    <source>
        <dbReference type="EMBL" id="KCW45755.1"/>
    </source>
</evidence>
<keyword evidence="6 9" id="KW-0472">Membrane</keyword>
<evidence type="ECO:0000256" key="3">
    <source>
        <dbReference type="ARBA" id="ARBA00022737"/>
    </source>
</evidence>
<accession>A0A058ZXH3</accession>
<evidence type="ECO:0000313" key="13">
    <source>
        <dbReference type="Proteomes" id="UP000030711"/>
    </source>
</evidence>
<reference evidence="11" key="4">
    <citation type="submission" date="2023-07" db="EMBL/GenBank/DDBJ databases">
        <authorList>
            <person name="Myburg A.A."/>
            <person name="Grattapaglia D."/>
            <person name="Tuskan G.A."/>
            <person name="Hellsten U."/>
            <person name="Hayes R.D."/>
            <person name="Grimwood J."/>
            <person name="Jenkins J."/>
            <person name="Lindquist E."/>
            <person name="Tice H."/>
            <person name="Bauer D."/>
            <person name="Goodstein D.M."/>
            <person name="Dubchak I."/>
            <person name="Poliakov A."/>
            <person name="Mizrachi E."/>
            <person name="Kullan A.R."/>
            <person name="Hussey S.G."/>
            <person name="Pinard D."/>
            <person name="Van D.M."/>
            <person name="Singh P."/>
            <person name="Van J.I."/>
            <person name="Silva-Junior O.B."/>
            <person name="Togawa R.C."/>
            <person name="Pappas M.R."/>
            <person name="Faria D.A."/>
            <person name="Sansaloni C.P."/>
            <person name="Petroli C.D."/>
            <person name="Yang X."/>
            <person name="Ranjan P."/>
            <person name="Tschaplinski T.J."/>
            <person name="Ye C.Y."/>
            <person name="Li T."/>
            <person name="Sterck L."/>
            <person name="Vanneste K."/>
            <person name="Murat F."/>
            <person name="Soler M."/>
            <person name="Clemente H.S."/>
            <person name="Saidi N."/>
            <person name="Cassan-Wang H."/>
            <person name="Dunand C."/>
            <person name="Hefer C.A."/>
            <person name="Bornberg-Bauer E."/>
            <person name="Kersting A.R."/>
            <person name="Vining K."/>
            <person name="Amarasinghe V."/>
            <person name="Ranik M."/>
            <person name="Naithani S."/>
            <person name="Elser J."/>
            <person name="Boyd A.E."/>
            <person name="Liston A."/>
            <person name="Spatafora J.W."/>
            <person name="Dharmwardhana P."/>
            <person name="Raja R."/>
            <person name="Sullivan C."/>
            <person name="Romanel E."/>
            <person name="Alves-Ferreira M."/>
            <person name="Kulheim C."/>
            <person name="Foley W."/>
            <person name="Carocha V."/>
            <person name="Paiva J."/>
            <person name="Kudrna D."/>
            <person name="Brommonschenkel S.H."/>
            <person name="Pasquali G."/>
            <person name="Byrne M."/>
            <person name="Rigault P."/>
            <person name="Tibbits J."/>
            <person name="Spokevicius A."/>
            <person name="Jones R.C."/>
            <person name="Steane D.A."/>
            <person name="Vaillancourt R.E."/>
            <person name="Potts B.M."/>
            <person name="Joubert F."/>
            <person name="Barry K."/>
            <person name="Pappas G.J."/>
            <person name="Strauss S.H."/>
            <person name="Jaiswal P."/>
            <person name="Grima-Pettenati J."/>
            <person name="Salse J."/>
            <person name="Van D.P."/>
            <person name="Rokhsar D.S."/>
            <person name="Schmutz J."/>
        </authorList>
    </citation>
    <scope>NUCLEOTIDE SEQUENCE</scope>
    <source>
        <tissue evidence="11">Leaf extractions</tissue>
    </source>
</reference>
<evidence type="ECO:0000256" key="8">
    <source>
        <dbReference type="SAM" id="MobiDB-lite"/>
    </source>
</evidence>
<keyword evidence="13" id="KW-1185">Reference proteome</keyword>
<feature type="repeat" description="ANK" evidence="7">
    <location>
        <begin position="261"/>
        <end position="294"/>
    </location>
</feature>
<evidence type="ECO:0000256" key="5">
    <source>
        <dbReference type="ARBA" id="ARBA00023043"/>
    </source>
</evidence>
<reference evidence="12" key="1">
    <citation type="submission" date="2013-07" db="EMBL/GenBank/DDBJ databases">
        <title>The genome of Eucalyptus grandis.</title>
        <authorList>
            <person name="Schmutz J."/>
            <person name="Hayes R."/>
            <person name="Myburg A."/>
            <person name="Tuskan G."/>
            <person name="Grattapaglia D."/>
            <person name="Rokhsar D.S."/>
        </authorList>
    </citation>
    <scope>NUCLEOTIDE SEQUENCE</scope>
    <source>
        <tissue evidence="12">Leaf extractions</tissue>
    </source>
</reference>
<evidence type="ECO:0000256" key="1">
    <source>
        <dbReference type="ARBA" id="ARBA00004141"/>
    </source>
</evidence>
<feature type="repeat" description="ANK" evidence="7">
    <location>
        <begin position="157"/>
        <end position="179"/>
    </location>
</feature>
<dbReference type="PANTHER" id="PTHR24186">
    <property type="entry name" value="PROTEIN PHOSPHATASE 1 REGULATORY SUBUNIT"/>
    <property type="match status" value="1"/>
</dbReference>
<evidence type="ECO:0000259" key="10">
    <source>
        <dbReference type="Pfam" id="PF13962"/>
    </source>
</evidence>
<sequence>MPALPSISFTSSSCSRSRQALAKSTHCYEPRNVADPKPNRQELELLIAWSLRLTFLAVLRREAERRRNTTTQSRRSNELRGKAEEQRAFCFGPESGDDPAPQPVEELLQEDRLILARAPVTCFDETPLHVACMQGHVHFAKVLLAHKRDLAMELDLQGRTPLHWASANGYIEIARELLQSDPLACLVHDEDGWTPLHLAMMKGRSNIVIELVKARPEAAEHRLSHGQTTLHLGVSHNRLEALKVLVETVRDGDLVKAQDDEGNTILHLAIANKQIETVKYLLQRSEVDVNTMNRNGFSALDIVEYFPKDFKVIELRELLVNAGALRAIRFPASTTHQAIVDNTNEENSIVTVDLASIAPLSTNTPPVEAVPPLSLAGEIGKQEEDKHKKWIEKKRDSLMITATVIAAMAYQAGISPPGGNDQKDKNNGAILHYAGTPMMAANDPKGYPMFWTYNTISFLASLSTIFLLISGFPLGKKVLMWILMATMWVTIIFTALTYLRSMLAFLNVQREFENTWPTKAASPPTQATTQSPIQAAEVFMYVWLCAVAILFLVHIVRYLVIVLRKIRKSSRSGYQDV</sequence>
<dbReference type="PROSITE" id="PS50088">
    <property type="entry name" value="ANK_REPEAT"/>
    <property type="match status" value="4"/>
</dbReference>
<evidence type="ECO:0000256" key="7">
    <source>
        <dbReference type="PROSITE-ProRule" id="PRU00023"/>
    </source>
</evidence>
<feature type="region of interest" description="Disordered" evidence="8">
    <location>
        <begin position="64"/>
        <end position="83"/>
    </location>
</feature>
<reference evidence="11" key="2">
    <citation type="journal article" date="2014" name="Nature">
        <title>The genome of Eucalyptus grandis.</title>
        <authorList>
            <person name="Myburg A.A."/>
            <person name="Grattapaglia D."/>
            <person name="Tuskan G.A."/>
            <person name="Hellsten U."/>
            <person name="Hayes R.D."/>
            <person name="Grimwood J."/>
            <person name="Jenkins J."/>
            <person name="Lindquist E."/>
            <person name="Tice H."/>
            <person name="Bauer D."/>
            <person name="Goodstein D.M."/>
            <person name="Dubchak I."/>
            <person name="Poliakov A."/>
            <person name="Mizrachi E."/>
            <person name="Kullan A.R."/>
            <person name="Hussey S.G."/>
            <person name="Pinard D."/>
            <person name="van der Merwe K."/>
            <person name="Singh P."/>
            <person name="van Jaarsveld I."/>
            <person name="Silva-Junior O.B."/>
            <person name="Togawa R.C."/>
            <person name="Pappas M.R."/>
            <person name="Faria D.A."/>
            <person name="Sansaloni C.P."/>
            <person name="Petroli C.D."/>
            <person name="Yang X."/>
            <person name="Ranjan P."/>
            <person name="Tschaplinski T.J."/>
            <person name="Ye C.Y."/>
            <person name="Li T."/>
            <person name="Sterck L."/>
            <person name="Vanneste K."/>
            <person name="Murat F."/>
            <person name="Soler M."/>
            <person name="Clemente H.S."/>
            <person name="Saidi N."/>
            <person name="Cassan-Wang H."/>
            <person name="Dunand C."/>
            <person name="Hefer C.A."/>
            <person name="Bornberg-Bauer E."/>
            <person name="Kersting A.R."/>
            <person name="Vining K."/>
            <person name="Amarasinghe V."/>
            <person name="Ranik M."/>
            <person name="Naithani S."/>
            <person name="Elser J."/>
            <person name="Boyd A.E."/>
            <person name="Liston A."/>
            <person name="Spatafora J.W."/>
            <person name="Dharmwardhana P."/>
            <person name="Raja R."/>
            <person name="Sullivan C."/>
            <person name="Romanel E."/>
            <person name="Alves-Ferreira M."/>
            <person name="Kulheim C."/>
            <person name="Foley W."/>
            <person name="Carocha V."/>
            <person name="Paiva J."/>
            <person name="Kudrna D."/>
            <person name="Brommonschenkel S.H."/>
            <person name="Pasquali G."/>
            <person name="Byrne M."/>
            <person name="Rigault P."/>
            <person name="Tibbits J."/>
            <person name="Spokevicius A."/>
            <person name="Jones R.C."/>
            <person name="Steane D.A."/>
            <person name="Vaillancourt R.E."/>
            <person name="Potts B.M."/>
            <person name="Joubert F."/>
            <person name="Barry K."/>
            <person name="Pappas G.J."/>
            <person name="Strauss S.H."/>
            <person name="Jaiswal P."/>
            <person name="Grima-Pettenati J."/>
            <person name="Salse J."/>
            <person name="Van de Peer Y."/>
            <person name="Rokhsar D.S."/>
            <person name="Schmutz J."/>
        </authorList>
    </citation>
    <scope>NUCLEOTIDE SEQUENCE</scope>
    <source>
        <tissue evidence="11">Leaf extractions</tissue>
    </source>
</reference>
<dbReference type="Pfam" id="PF12796">
    <property type="entry name" value="Ank_2"/>
    <property type="match status" value="3"/>
</dbReference>
<organism evidence="12">
    <name type="scientific">Eucalyptus grandis</name>
    <name type="common">Flooded gum</name>
    <dbReference type="NCBI Taxonomy" id="71139"/>
    <lineage>
        <taxon>Eukaryota</taxon>
        <taxon>Viridiplantae</taxon>
        <taxon>Streptophyta</taxon>
        <taxon>Embryophyta</taxon>
        <taxon>Tracheophyta</taxon>
        <taxon>Spermatophyta</taxon>
        <taxon>Magnoliopsida</taxon>
        <taxon>eudicotyledons</taxon>
        <taxon>Gunneridae</taxon>
        <taxon>Pentapetalae</taxon>
        <taxon>rosids</taxon>
        <taxon>malvids</taxon>
        <taxon>Myrtales</taxon>
        <taxon>Myrtaceae</taxon>
        <taxon>Myrtoideae</taxon>
        <taxon>Eucalypteae</taxon>
        <taxon>Eucalyptus</taxon>
    </lineage>
</organism>
<comment type="subcellular location">
    <subcellularLocation>
        <location evidence="1">Membrane</location>
        <topology evidence="1">Multi-pass membrane protein</topology>
    </subcellularLocation>
</comment>
<proteinExistence type="predicted"/>
<feature type="transmembrane region" description="Helical" evidence="9">
    <location>
        <begin position="478"/>
        <end position="499"/>
    </location>
</feature>
<protein>
    <recommendedName>
        <fullName evidence="10">PGG domain-containing protein</fullName>
    </recommendedName>
</protein>
<dbReference type="Gene3D" id="1.25.40.20">
    <property type="entry name" value="Ankyrin repeat-containing domain"/>
    <property type="match status" value="1"/>
</dbReference>
<evidence type="ECO:0000256" key="4">
    <source>
        <dbReference type="ARBA" id="ARBA00022989"/>
    </source>
</evidence>
<dbReference type="Gramene" id="KCW45755">
    <property type="protein sequence ID" value="KCW45755"/>
    <property type="gene ID" value="EUGRSUZ_L00455"/>
</dbReference>
<dbReference type="OMA" id="PNWIEEK"/>
<keyword evidence="2 9" id="KW-0812">Transmembrane</keyword>
<feature type="transmembrane region" description="Helical" evidence="9">
    <location>
        <begin position="538"/>
        <end position="560"/>
    </location>
</feature>
<name>A0A058ZXH3_EUCGR</name>
<keyword evidence="3" id="KW-0677">Repeat</keyword>
<dbReference type="SMART" id="SM00248">
    <property type="entry name" value="ANK"/>
    <property type="match status" value="5"/>
</dbReference>
<keyword evidence="5 7" id="KW-0040">ANK repeat</keyword>
<evidence type="ECO:0000256" key="9">
    <source>
        <dbReference type="SAM" id="Phobius"/>
    </source>
</evidence>
<dbReference type="InterPro" id="IPR036770">
    <property type="entry name" value="Ankyrin_rpt-contain_sf"/>
</dbReference>